<keyword evidence="2 5" id="KW-0479">Metal-binding</keyword>
<dbReference type="RefSeq" id="WP_042306224.1">
    <property type="nucleotide sequence ID" value="NZ_CP026113.1"/>
</dbReference>
<dbReference type="InterPro" id="IPR040442">
    <property type="entry name" value="Pyrv_kinase-like_dom_sf"/>
</dbReference>
<feature type="binding site" evidence="5">
    <location>
        <position position="146"/>
    </location>
    <ligand>
        <name>Mg(2+)</name>
        <dbReference type="ChEBI" id="CHEBI:18420"/>
    </ligand>
</feature>
<dbReference type="EMBL" id="CP026113">
    <property type="protein sequence ID" value="AUT64735.1"/>
    <property type="molecule type" value="Genomic_DNA"/>
</dbReference>
<dbReference type="KEGG" id="pter:C2L65_34425"/>
<dbReference type="GO" id="GO:0006107">
    <property type="term" value="P:oxaloacetate metabolic process"/>
    <property type="evidence" value="ECO:0007669"/>
    <property type="project" value="TreeGrafter"/>
</dbReference>
<sequence>MSQPVDRQHRSFLFVPGTRPERFEKALSSGADAVIVDLEDAVAPDDKDRARQAVAAWLSPERPVLIRVNAVGTPWFEQDAALGKLRGVAGIVLPKAERAADVTTLVSRTRSTMPVFPLIESAKGMWNVLEVAKAPFVHQLMFGTLDFCADMGMASDGEELDTFRAKLVMISRVAEIRPPIDGVTPAIDDTQLLEAETTKAKRWGFAGKLCIHPKQVSTINECFAPGEAEIAWAKKVLDAFERANGAAVAVDGKMVDRPVVIRAQGILDASRGV</sequence>
<feature type="domain" description="HpcH/HpaI aldolase/citrate lyase" evidence="6">
    <location>
        <begin position="10"/>
        <end position="213"/>
    </location>
</feature>
<evidence type="ECO:0000313" key="7">
    <source>
        <dbReference type="EMBL" id="AUT64735.1"/>
    </source>
</evidence>
<proteinExistence type="predicted"/>
<dbReference type="InterPro" id="IPR015813">
    <property type="entry name" value="Pyrv/PenolPyrv_kinase-like_dom"/>
</dbReference>
<dbReference type="PANTHER" id="PTHR32308:SF10">
    <property type="entry name" value="CITRATE LYASE SUBUNIT BETA"/>
    <property type="match status" value="1"/>
</dbReference>
<keyword evidence="7" id="KW-0456">Lyase</keyword>
<dbReference type="AlphaFoldDB" id="A0A2I8EYN3"/>
<feature type="binding site" evidence="4">
    <location>
        <position position="120"/>
    </location>
    <ligand>
        <name>substrate</name>
    </ligand>
</feature>
<organism evidence="7 8">
    <name type="scientific">Paraburkholderia terrae</name>
    <dbReference type="NCBI Taxonomy" id="311230"/>
    <lineage>
        <taxon>Bacteria</taxon>
        <taxon>Pseudomonadati</taxon>
        <taxon>Pseudomonadota</taxon>
        <taxon>Betaproteobacteria</taxon>
        <taxon>Burkholderiales</taxon>
        <taxon>Burkholderiaceae</taxon>
        <taxon>Paraburkholderia</taxon>
    </lineage>
</organism>
<dbReference type="PIRSF" id="PIRSF015582">
    <property type="entry name" value="Cit_lyase_B"/>
    <property type="match status" value="1"/>
</dbReference>
<dbReference type="SUPFAM" id="SSF51621">
    <property type="entry name" value="Phosphoenolpyruvate/pyruvate domain"/>
    <property type="match status" value="1"/>
</dbReference>
<name>A0A2I8EYN3_9BURK</name>
<evidence type="ECO:0000256" key="4">
    <source>
        <dbReference type="PIRSR" id="PIRSR015582-1"/>
    </source>
</evidence>
<dbReference type="OrthoDB" id="348111at2"/>
<keyword evidence="3 5" id="KW-0460">Magnesium</keyword>
<dbReference type="GO" id="GO:0016829">
    <property type="term" value="F:lyase activity"/>
    <property type="evidence" value="ECO:0007669"/>
    <property type="project" value="UniProtKB-KW"/>
</dbReference>
<dbReference type="Proteomes" id="UP000243502">
    <property type="component" value="Chromosome 3"/>
</dbReference>
<evidence type="ECO:0000259" key="6">
    <source>
        <dbReference type="Pfam" id="PF03328"/>
    </source>
</evidence>
<reference evidence="7 8" key="1">
    <citation type="submission" date="2018-01" db="EMBL/GenBank/DDBJ databases">
        <title>Species boundaries and ecological features among Paraburkholderia terrae DSMZ17804T, P. hospita DSMZ17164T and P. caribensis DSMZ13236T.</title>
        <authorList>
            <person name="Pratama A.A."/>
        </authorList>
    </citation>
    <scope>NUCLEOTIDE SEQUENCE [LARGE SCALE GENOMIC DNA]</scope>
    <source>
        <strain evidence="7 8">DSM 17804</strain>
    </source>
</reference>
<protein>
    <submittedName>
        <fullName evidence="7">CoA ester lyase</fullName>
    </submittedName>
</protein>
<feature type="binding site" evidence="4">
    <location>
        <position position="67"/>
    </location>
    <ligand>
        <name>substrate</name>
    </ligand>
</feature>
<evidence type="ECO:0000256" key="3">
    <source>
        <dbReference type="ARBA" id="ARBA00022842"/>
    </source>
</evidence>
<evidence type="ECO:0000256" key="1">
    <source>
        <dbReference type="ARBA" id="ARBA00001946"/>
    </source>
</evidence>
<dbReference type="InterPro" id="IPR011206">
    <property type="entry name" value="Citrate_lyase_beta/mcl1/mcl2"/>
</dbReference>
<accession>A0A2I8EYN3</accession>
<evidence type="ECO:0000256" key="5">
    <source>
        <dbReference type="PIRSR" id="PIRSR015582-2"/>
    </source>
</evidence>
<evidence type="ECO:0000256" key="2">
    <source>
        <dbReference type="ARBA" id="ARBA00022723"/>
    </source>
</evidence>
<feature type="binding site" evidence="5">
    <location>
        <position position="120"/>
    </location>
    <ligand>
        <name>Mg(2+)</name>
        <dbReference type="ChEBI" id="CHEBI:18420"/>
    </ligand>
</feature>
<dbReference type="Gene3D" id="3.20.20.60">
    <property type="entry name" value="Phosphoenolpyruvate-binding domains"/>
    <property type="match status" value="1"/>
</dbReference>
<dbReference type="Pfam" id="PF03328">
    <property type="entry name" value="HpcH_HpaI"/>
    <property type="match status" value="1"/>
</dbReference>
<dbReference type="PANTHER" id="PTHR32308">
    <property type="entry name" value="LYASE BETA SUBUNIT, PUTATIVE (AFU_ORTHOLOGUE AFUA_4G13030)-RELATED"/>
    <property type="match status" value="1"/>
</dbReference>
<evidence type="ECO:0000313" key="8">
    <source>
        <dbReference type="Proteomes" id="UP000243502"/>
    </source>
</evidence>
<gene>
    <name evidence="7" type="ORF">C2L65_34425</name>
</gene>
<dbReference type="GO" id="GO:0000287">
    <property type="term" value="F:magnesium ion binding"/>
    <property type="evidence" value="ECO:0007669"/>
    <property type="project" value="TreeGrafter"/>
</dbReference>
<comment type="cofactor">
    <cofactor evidence="1">
        <name>Mg(2+)</name>
        <dbReference type="ChEBI" id="CHEBI:18420"/>
    </cofactor>
</comment>
<dbReference type="InterPro" id="IPR005000">
    <property type="entry name" value="Aldolase/citrate-lyase_domain"/>
</dbReference>